<accession>A0AA97GX11</accession>
<dbReference type="Pfam" id="PF14759">
    <property type="entry name" value="Reductase_C"/>
    <property type="match status" value="1"/>
</dbReference>
<feature type="domain" description="FAD/NAD(P)-binding" evidence="5">
    <location>
        <begin position="6"/>
        <end position="291"/>
    </location>
</feature>
<dbReference type="InterPro" id="IPR023753">
    <property type="entry name" value="FAD/NAD-binding_dom"/>
</dbReference>
<evidence type="ECO:0000313" key="7">
    <source>
        <dbReference type="EMBL" id="WOC14455.1"/>
    </source>
</evidence>
<feature type="domain" description="Reductase C-terminal" evidence="6">
    <location>
        <begin position="311"/>
        <end position="393"/>
    </location>
</feature>
<dbReference type="Pfam" id="PF07992">
    <property type="entry name" value="Pyr_redox_2"/>
    <property type="match status" value="1"/>
</dbReference>
<dbReference type="GO" id="GO:0005737">
    <property type="term" value="C:cytoplasm"/>
    <property type="evidence" value="ECO:0007669"/>
    <property type="project" value="TreeGrafter"/>
</dbReference>
<dbReference type="SUPFAM" id="SSF51905">
    <property type="entry name" value="FAD/NAD(P)-binding domain"/>
    <property type="match status" value="2"/>
</dbReference>
<protein>
    <submittedName>
        <fullName evidence="7">Anthranilate 1,2-dioxygenase system ferredoxin--NAD(+) reductase component</fullName>
        <ecNumber evidence="7">1.18.1.3</ecNumber>
    </submittedName>
</protein>
<reference evidence="7" key="1">
    <citation type="submission" date="2023-06" db="EMBL/GenBank/DDBJ databases">
        <title>Gordonia sp. nov. and Pseudochrobactrum sp. nov., two species isolated from the burying beetle Nicrophorus vespilloides.</title>
        <authorList>
            <person name="Poehlein A."/>
            <person name="Guzman J."/>
            <person name="Daniel R."/>
            <person name="Vilcinskas A."/>
        </authorList>
    </citation>
    <scope>NUCLEOTIDE SEQUENCE</scope>
    <source>
        <strain evidence="7">MP11Mi</strain>
    </source>
</reference>
<evidence type="ECO:0000256" key="4">
    <source>
        <dbReference type="ARBA" id="ARBA00023002"/>
    </source>
</evidence>
<dbReference type="InterPro" id="IPR036188">
    <property type="entry name" value="FAD/NAD-bd_sf"/>
</dbReference>
<evidence type="ECO:0000256" key="2">
    <source>
        <dbReference type="ARBA" id="ARBA00022630"/>
    </source>
</evidence>
<evidence type="ECO:0000259" key="6">
    <source>
        <dbReference type="Pfam" id="PF14759"/>
    </source>
</evidence>
<dbReference type="InterPro" id="IPR050446">
    <property type="entry name" value="FAD-oxidoreductase/Apoptosis"/>
</dbReference>
<dbReference type="AlphaFoldDB" id="A0AA97GX11"/>
<dbReference type="PANTHER" id="PTHR43557:SF2">
    <property type="entry name" value="RIESKE DOMAIN-CONTAINING PROTEIN-RELATED"/>
    <property type="match status" value="1"/>
</dbReference>
<keyword evidence="3" id="KW-0274">FAD</keyword>
<gene>
    <name evidence="7" type="primary">andAa_2</name>
    <name evidence="7" type="ORF">MP11Mi_35770</name>
</gene>
<dbReference type="Gene3D" id="3.30.390.30">
    <property type="match status" value="1"/>
</dbReference>
<dbReference type="RefSeq" id="WP_420040197.1">
    <property type="nucleotide sequence ID" value="NZ_CP128986.1"/>
</dbReference>
<evidence type="ECO:0000256" key="3">
    <source>
        <dbReference type="ARBA" id="ARBA00022827"/>
    </source>
</evidence>
<organism evidence="7">
    <name type="scientific">Gordonia sp. MP11Mi</name>
    <dbReference type="NCBI Taxonomy" id="3022769"/>
    <lineage>
        <taxon>Bacteria</taxon>
        <taxon>Bacillati</taxon>
        <taxon>Actinomycetota</taxon>
        <taxon>Actinomycetes</taxon>
        <taxon>Mycobacteriales</taxon>
        <taxon>Gordoniaceae</taxon>
        <taxon>Gordonia</taxon>
    </lineage>
</organism>
<sequence length="394" mass="42083">MSDAQVIIGGGLAGAKTAEALRDQGYGGAIVLIAEEQHLPYERPPLSKGYLAGSDKRSDAFTFDADWYVAHDVDVRIGVRAVRIDRDTHRVHLDDGSSVVYSKLLLATGSSSRRMDGADGALYLRSIDESEQIRDAIGQGRHLVVVGGGWIGLEVAATARQSGSDVTLIEPQDQPLEKTLGSRIGRVVADLHREHGVDLRLGVGVDTVTPRSVTTDDGDQIPADAVLVGIGAVPNIDLARDAGLDVSDGVDVDAGLRTSDPDIFAVGDIANHDHPTLGRLRVEHWANAQNQPAVAVANMLGGSQVYDRLPYFFTDQYDLGMEYRGHASGHNDVVVRGDTATREFLAFWLADGAVVAGMNVNIWDQGDAIAELIASGRTVDVDRLGDPNVPLDEV</sequence>
<dbReference type="GO" id="GO:0016651">
    <property type="term" value="F:oxidoreductase activity, acting on NAD(P)H"/>
    <property type="evidence" value="ECO:0007669"/>
    <property type="project" value="TreeGrafter"/>
</dbReference>
<keyword evidence="4 7" id="KW-0560">Oxidoreductase</keyword>
<dbReference type="GO" id="GO:0008860">
    <property type="term" value="F:ferredoxin-NAD+ reductase activity"/>
    <property type="evidence" value="ECO:0007669"/>
    <property type="project" value="UniProtKB-EC"/>
</dbReference>
<evidence type="ECO:0000256" key="1">
    <source>
        <dbReference type="ARBA" id="ARBA00001974"/>
    </source>
</evidence>
<dbReference type="InterPro" id="IPR028202">
    <property type="entry name" value="Reductase_C"/>
</dbReference>
<dbReference type="PRINTS" id="PR00368">
    <property type="entry name" value="FADPNR"/>
</dbReference>
<dbReference type="PANTHER" id="PTHR43557">
    <property type="entry name" value="APOPTOSIS-INDUCING FACTOR 1"/>
    <property type="match status" value="1"/>
</dbReference>
<evidence type="ECO:0000259" key="5">
    <source>
        <dbReference type="Pfam" id="PF07992"/>
    </source>
</evidence>
<dbReference type="Gene3D" id="3.50.50.60">
    <property type="entry name" value="FAD/NAD(P)-binding domain"/>
    <property type="match status" value="2"/>
</dbReference>
<dbReference type="SUPFAM" id="SSF55424">
    <property type="entry name" value="FAD/NAD-linked reductases, dimerisation (C-terminal) domain"/>
    <property type="match status" value="1"/>
</dbReference>
<dbReference type="EC" id="1.18.1.3" evidence="7"/>
<comment type="cofactor">
    <cofactor evidence="1">
        <name>FAD</name>
        <dbReference type="ChEBI" id="CHEBI:57692"/>
    </cofactor>
</comment>
<dbReference type="PRINTS" id="PR00469">
    <property type="entry name" value="PNDRDTASEII"/>
</dbReference>
<proteinExistence type="predicted"/>
<name>A0AA97GX11_9ACTN</name>
<dbReference type="EMBL" id="CP128986">
    <property type="protein sequence ID" value="WOC14455.1"/>
    <property type="molecule type" value="Genomic_DNA"/>
</dbReference>
<dbReference type="InterPro" id="IPR016156">
    <property type="entry name" value="FAD/NAD-linked_Rdtase_dimer_sf"/>
</dbReference>
<keyword evidence="2" id="KW-0285">Flavoprotein</keyword>